<reference evidence="5" key="1">
    <citation type="journal article" date="2014" name="Int. J. Syst. Evol. Microbiol.">
        <title>Complete genome sequence of Corynebacterium casei LMG S-19264T (=DSM 44701T), isolated from a smear-ripened cheese.</title>
        <authorList>
            <consortium name="US DOE Joint Genome Institute (JGI-PGF)"/>
            <person name="Walter F."/>
            <person name="Albersmeier A."/>
            <person name="Kalinowski J."/>
            <person name="Ruckert C."/>
        </authorList>
    </citation>
    <scope>NUCLEOTIDE SEQUENCE</scope>
    <source>
        <strain evidence="5">CCM 7086</strain>
    </source>
</reference>
<dbReference type="Proteomes" id="UP000620266">
    <property type="component" value="Unassembled WGS sequence"/>
</dbReference>
<comment type="caution">
    <text evidence="5">The sequence shown here is derived from an EMBL/GenBank/DDBJ whole genome shotgun (WGS) entry which is preliminary data.</text>
</comment>
<sequence length="190" mass="21629">MVFNLPEQALNTALSSFSEKTGYSILVDEKVMEDRRAHPVHGKFAPREALEKLLTGTGLTVRYSTEYAFSLTMQNEDAMRSAGRTQAAWNQYQELFQSELTAYLCKVQPERFGRYRVLFQMWLDKDGGVEKVEFVESATASRPDVDLSILLAQFSAGMPPPVDMPQPLTILLVPRHEPLMDCPHRFGRRK</sequence>
<dbReference type="Gene3D" id="3.55.50.30">
    <property type="match status" value="1"/>
</dbReference>
<keyword evidence="3" id="KW-0998">Cell outer membrane</keyword>
<gene>
    <name evidence="5" type="primary">vreA</name>
    <name evidence="5" type="ORF">GCM10007205_01080</name>
</gene>
<evidence type="ECO:0000313" key="6">
    <source>
        <dbReference type="Proteomes" id="UP000620266"/>
    </source>
</evidence>
<keyword evidence="2" id="KW-0472">Membrane</keyword>
<evidence type="ECO:0000313" key="5">
    <source>
        <dbReference type="EMBL" id="GGB95627.1"/>
    </source>
</evidence>
<reference evidence="5" key="2">
    <citation type="submission" date="2020-09" db="EMBL/GenBank/DDBJ databases">
        <authorList>
            <person name="Sun Q."/>
            <person name="Sedlacek I."/>
        </authorList>
    </citation>
    <scope>NUCLEOTIDE SEQUENCE</scope>
    <source>
        <strain evidence="5">CCM 7086</strain>
    </source>
</reference>
<keyword evidence="6" id="KW-1185">Reference proteome</keyword>
<protein>
    <submittedName>
        <fullName evidence="5">TonB-dependent outer membrane receptor</fullName>
    </submittedName>
</protein>
<evidence type="ECO:0000256" key="3">
    <source>
        <dbReference type="ARBA" id="ARBA00023237"/>
    </source>
</evidence>
<keyword evidence="1" id="KW-0813">Transport</keyword>
<evidence type="ECO:0000256" key="1">
    <source>
        <dbReference type="ARBA" id="ARBA00022448"/>
    </source>
</evidence>
<dbReference type="SMART" id="SM00965">
    <property type="entry name" value="STN"/>
    <property type="match status" value="1"/>
</dbReference>
<feature type="domain" description="Secretin/TonB short N-terminal" evidence="4">
    <location>
        <begin position="23"/>
        <end position="74"/>
    </location>
</feature>
<dbReference type="GO" id="GO:0019867">
    <property type="term" value="C:outer membrane"/>
    <property type="evidence" value="ECO:0007669"/>
    <property type="project" value="InterPro"/>
</dbReference>
<evidence type="ECO:0000256" key="2">
    <source>
        <dbReference type="ARBA" id="ARBA00023136"/>
    </source>
</evidence>
<accession>A0A8J2XWJ3</accession>
<dbReference type="EMBL" id="BMCG01000001">
    <property type="protein sequence ID" value="GGB95627.1"/>
    <property type="molecule type" value="Genomic_DNA"/>
</dbReference>
<dbReference type="Pfam" id="PF07660">
    <property type="entry name" value="STN"/>
    <property type="match status" value="1"/>
</dbReference>
<organism evidence="5 6">
    <name type="scientific">Oxalicibacterium flavum</name>
    <dbReference type="NCBI Taxonomy" id="179467"/>
    <lineage>
        <taxon>Bacteria</taxon>
        <taxon>Pseudomonadati</taxon>
        <taxon>Pseudomonadota</taxon>
        <taxon>Betaproteobacteria</taxon>
        <taxon>Burkholderiales</taxon>
        <taxon>Oxalobacteraceae</taxon>
        <taxon>Oxalicibacterium</taxon>
    </lineage>
</organism>
<name>A0A8J2XWJ3_9BURK</name>
<keyword evidence="5" id="KW-0675">Receptor</keyword>
<dbReference type="AlphaFoldDB" id="A0A8J2XWJ3"/>
<proteinExistence type="predicted"/>
<dbReference type="InterPro" id="IPR011662">
    <property type="entry name" value="Secretin/TonB_short_N"/>
</dbReference>
<evidence type="ECO:0000259" key="4">
    <source>
        <dbReference type="SMART" id="SM00965"/>
    </source>
</evidence>